<dbReference type="OrthoDB" id="26202at2"/>
<keyword evidence="2 9" id="KW-0813">Transport</keyword>
<comment type="similarity">
    <text evidence="8 9">Belongs to the TRAP transporter small permease family.</text>
</comment>
<evidence type="ECO:0000256" key="9">
    <source>
        <dbReference type="RuleBase" id="RU369079"/>
    </source>
</evidence>
<dbReference type="PANTHER" id="PTHR35011:SF10">
    <property type="entry name" value="TRAP TRANSPORTER SMALL PERMEASE PROTEIN"/>
    <property type="match status" value="1"/>
</dbReference>
<keyword evidence="7 9" id="KW-0472">Membrane</keyword>
<keyword evidence="6 9" id="KW-1133">Transmembrane helix</keyword>
<accession>A0A5B8SUB9</accession>
<sequence>MHFRLRSLYNLGGYAAAICLGVICAMIAVQVVGRLLDRLAAMLNIQALNLTIPGLAEISGFLLVGASFLGLAYTFVHGGHIRVTLVIGQLPPRVRVFVELWCLSIALGLCGYLAWYTGILMLDSIEFGEVSYGMVPVPLWIPQSAMLIGVLLLALALLEAWISTALIAVTRPDEFHIDDAGAEAQQLEE</sequence>
<name>A0A5B8SUB9_9GAMM</name>
<gene>
    <name evidence="11" type="ORF">FGL86_01865</name>
</gene>
<dbReference type="InterPro" id="IPR007387">
    <property type="entry name" value="TRAP_DctQ"/>
</dbReference>
<evidence type="ECO:0000313" key="11">
    <source>
        <dbReference type="EMBL" id="QEA40782.1"/>
    </source>
</evidence>
<comment type="function">
    <text evidence="9">Part of the tripartite ATP-independent periplasmic (TRAP) transport system.</text>
</comment>
<evidence type="ECO:0000256" key="4">
    <source>
        <dbReference type="ARBA" id="ARBA00022519"/>
    </source>
</evidence>
<feature type="transmembrane region" description="Helical" evidence="9">
    <location>
        <begin position="12"/>
        <end position="32"/>
    </location>
</feature>
<proteinExistence type="inferred from homology"/>
<dbReference type="EMBL" id="CP042382">
    <property type="protein sequence ID" value="QEA40782.1"/>
    <property type="molecule type" value="Genomic_DNA"/>
</dbReference>
<keyword evidence="12" id="KW-1185">Reference proteome</keyword>
<dbReference type="KEGG" id="paur:FGL86_01865"/>
<dbReference type="PANTHER" id="PTHR35011">
    <property type="entry name" value="2,3-DIKETO-L-GULONATE TRAP TRANSPORTER SMALL PERMEASE PROTEIN YIAM"/>
    <property type="match status" value="1"/>
</dbReference>
<dbReference type="Pfam" id="PF04290">
    <property type="entry name" value="DctQ"/>
    <property type="match status" value="1"/>
</dbReference>
<feature type="transmembrane region" description="Helical" evidence="9">
    <location>
        <begin position="139"/>
        <end position="162"/>
    </location>
</feature>
<dbReference type="GO" id="GO:0022857">
    <property type="term" value="F:transmembrane transporter activity"/>
    <property type="evidence" value="ECO:0007669"/>
    <property type="project" value="UniProtKB-UniRule"/>
</dbReference>
<dbReference type="GO" id="GO:0015740">
    <property type="term" value="P:C4-dicarboxylate transport"/>
    <property type="evidence" value="ECO:0007669"/>
    <property type="project" value="TreeGrafter"/>
</dbReference>
<keyword evidence="5 9" id="KW-0812">Transmembrane</keyword>
<evidence type="ECO:0000256" key="2">
    <source>
        <dbReference type="ARBA" id="ARBA00022448"/>
    </source>
</evidence>
<feature type="domain" description="Tripartite ATP-independent periplasmic transporters DctQ component" evidence="10">
    <location>
        <begin position="24"/>
        <end position="163"/>
    </location>
</feature>
<keyword evidence="3" id="KW-1003">Cell membrane</keyword>
<evidence type="ECO:0000256" key="6">
    <source>
        <dbReference type="ARBA" id="ARBA00022989"/>
    </source>
</evidence>
<evidence type="ECO:0000313" key="12">
    <source>
        <dbReference type="Proteomes" id="UP000321272"/>
    </source>
</evidence>
<dbReference type="InterPro" id="IPR055348">
    <property type="entry name" value="DctQ"/>
</dbReference>
<feature type="transmembrane region" description="Helical" evidence="9">
    <location>
        <begin position="96"/>
        <end position="119"/>
    </location>
</feature>
<evidence type="ECO:0000256" key="7">
    <source>
        <dbReference type="ARBA" id="ARBA00023136"/>
    </source>
</evidence>
<evidence type="ECO:0000256" key="5">
    <source>
        <dbReference type="ARBA" id="ARBA00022692"/>
    </source>
</evidence>
<dbReference type="AlphaFoldDB" id="A0A5B8SUB9"/>
<comment type="subunit">
    <text evidence="9">The complex comprises the extracytoplasmic solute receptor protein and the two transmembrane proteins.</text>
</comment>
<organism evidence="11 12">
    <name type="scientific">Pistricoccus aurantiacus</name>
    <dbReference type="NCBI Taxonomy" id="1883414"/>
    <lineage>
        <taxon>Bacteria</taxon>
        <taxon>Pseudomonadati</taxon>
        <taxon>Pseudomonadota</taxon>
        <taxon>Gammaproteobacteria</taxon>
        <taxon>Oceanospirillales</taxon>
        <taxon>Halomonadaceae</taxon>
        <taxon>Pistricoccus</taxon>
    </lineage>
</organism>
<dbReference type="GO" id="GO:0005886">
    <property type="term" value="C:plasma membrane"/>
    <property type="evidence" value="ECO:0007669"/>
    <property type="project" value="UniProtKB-SubCell"/>
</dbReference>
<keyword evidence="4 9" id="KW-0997">Cell inner membrane</keyword>
<evidence type="ECO:0000256" key="3">
    <source>
        <dbReference type="ARBA" id="ARBA00022475"/>
    </source>
</evidence>
<evidence type="ECO:0000256" key="8">
    <source>
        <dbReference type="ARBA" id="ARBA00038436"/>
    </source>
</evidence>
<comment type="subcellular location">
    <subcellularLocation>
        <location evidence="1 9">Cell inner membrane</location>
        <topology evidence="1 9">Multi-pass membrane protein</topology>
    </subcellularLocation>
</comment>
<feature type="transmembrane region" description="Helical" evidence="9">
    <location>
        <begin position="52"/>
        <end position="76"/>
    </location>
</feature>
<dbReference type="Proteomes" id="UP000321272">
    <property type="component" value="Chromosome"/>
</dbReference>
<evidence type="ECO:0000259" key="10">
    <source>
        <dbReference type="Pfam" id="PF04290"/>
    </source>
</evidence>
<reference evidence="11 12" key="1">
    <citation type="submission" date="2019-06" db="EMBL/GenBank/DDBJ databases">
        <title>Genome analyses of bacteria isolated from kimchi.</title>
        <authorList>
            <person name="Lee S."/>
            <person name="Ahn S."/>
            <person name="Roh S."/>
        </authorList>
    </citation>
    <scope>NUCLEOTIDE SEQUENCE [LARGE SCALE GENOMIC DNA]</scope>
    <source>
        <strain evidence="11 12">CBA4606</strain>
    </source>
</reference>
<protein>
    <recommendedName>
        <fullName evidence="9">TRAP transporter small permease protein</fullName>
    </recommendedName>
</protein>
<evidence type="ECO:0000256" key="1">
    <source>
        <dbReference type="ARBA" id="ARBA00004429"/>
    </source>
</evidence>